<dbReference type="PANTHER" id="PTHR33546">
    <property type="entry name" value="LARGE, MULTIFUNCTIONAL SECRETED PROTEIN-RELATED"/>
    <property type="match status" value="1"/>
</dbReference>
<dbReference type="Gene3D" id="2.120.10.30">
    <property type="entry name" value="TolB, C-terminal domain"/>
    <property type="match status" value="1"/>
</dbReference>
<dbReference type="Pfam" id="PF22807">
    <property type="entry name" value="TrAA12"/>
    <property type="match status" value="1"/>
</dbReference>
<dbReference type="PANTHER" id="PTHR33546:SF1">
    <property type="entry name" value="LARGE, MULTIFUNCTIONAL SECRETED PROTEIN"/>
    <property type="match status" value="1"/>
</dbReference>
<dbReference type="Proteomes" id="UP000297295">
    <property type="component" value="Unassembled WGS sequence"/>
</dbReference>
<keyword evidence="1" id="KW-1133">Transmembrane helix</keyword>
<dbReference type="InterPro" id="IPR011042">
    <property type="entry name" value="6-blade_b-propeller_TolB-like"/>
</dbReference>
<proteinExistence type="predicted"/>
<feature type="domain" description="Pyrroloquinoline quinone-dependent pyranose dehydrogenase beta-propeller" evidence="2">
    <location>
        <begin position="119"/>
        <end position="416"/>
    </location>
</feature>
<comment type="caution">
    <text evidence="3">The sequence shown here is derived from an EMBL/GenBank/DDBJ whole genome shotgun (WGS) entry which is preliminary data.</text>
</comment>
<dbReference type="AlphaFoldDB" id="A0A4E0QQX7"/>
<protein>
    <recommendedName>
        <fullName evidence="2">Pyrroloquinoline quinone-dependent pyranose dehydrogenase beta-propeller domain-containing protein</fullName>
    </recommendedName>
</protein>
<dbReference type="SUPFAM" id="SSF50952">
    <property type="entry name" value="Soluble quinoprotein glucose dehydrogenase"/>
    <property type="match status" value="1"/>
</dbReference>
<sequence length="419" mass="46280">MLNHDHQILLFPRDQIKVKTDQGYSMLKDSSGRSFWWSLLLVIVLMSIFAFIAYNYFGVRPSVGVDGTGEISLPPGFVIETYADDLGNSLVSYPGPDPGPRMLLQQNGVVYVSIPNRNLVAVLPDRDGDKRADEVGVFISGLNYPHGLDYSDGWFYIAEEDQVIRVRDDDGDLVADANSTEILIDDIPGGGHSTRTVKVNGSSLYLSIGSSCNVCYEEDERRAAITKCDIDGSNCSVFATGLRNSVGMVFHPETGELYATDNGRDWLGDDLPPDEINLVEEGNDYGWPVCYSDNVRDTEFDTSISDENVCENKTPSLVDLQAHSAPLGLVFYEGDTFPEEYLGDLFVCYHGSWNREEPTGYKIVNIDMDTLVVNDFATDWLDDNGTVIGRPVDVIVAEDGSLLVSDDNAGKVYRIYYAG</sequence>
<evidence type="ECO:0000313" key="4">
    <source>
        <dbReference type="Proteomes" id="UP000297295"/>
    </source>
</evidence>
<accession>A0A4E0QQX7</accession>
<dbReference type="InterPro" id="IPR011041">
    <property type="entry name" value="Quinoprot_gluc/sorb_DH_b-prop"/>
</dbReference>
<evidence type="ECO:0000259" key="2">
    <source>
        <dbReference type="Pfam" id="PF22807"/>
    </source>
</evidence>
<keyword evidence="4" id="KW-1185">Reference proteome</keyword>
<evidence type="ECO:0000313" key="3">
    <source>
        <dbReference type="EMBL" id="TGC08442.1"/>
    </source>
</evidence>
<evidence type="ECO:0000256" key="1">
    <source>
        <dbReference type="SAM" id="Phobius"/>
    </source>
</evidence>
<dbReference type="EMBL" id="PGGK01000009">
    <property type="protein sequence ID" value="TGC08442.1"/>
    <property type="molecule type" value="Genomic_DNA"/>
</dbReference>
<keyword evidence="1" id="KW-0812">Transmembrane</keyword>
<feature type="transmembrane region" description="Helical" evidence="1">
    <location>
        <begin position="35"/>
        <end position="57"/>
    </location>
</feature>
<reference evidence="3 4" key="1">
    <citation type="submission" date="2017-11" db="EMBL/GenBank/DDBJ databases">
        <title>Isolation and Characterization of Methanogenic Archaea from Saline Meromictic Lake at Siberia.</title>
        <authorList>
            <person name="Shen Y."/>
            <person name="Huang H.-H."/>
            <person name="Lai M.-C."/>
            <person name="Chen S.-C."/>
        </authorList>
    </citation>
    <scope>NUCLEOTIDE SEQUENCE [LARGE SCALE GENOMIC DNA]</scope>
    <source>
        <strain evidence="3 4">SY-01</strain>
    </source>
</reference>
<dbReference type="InterPro" id="IPR054539">
    <property type="entry name" value="Beta-prop_PDH"/>
</dbReference>
<name>A0A4E0QQX7_9EURY</name>
<gene>
    <name evidence="3" type="ORF">CUN85_08965</name>
</gene>
<keyword evidence="1" id="KW-0472">Membrane</keyword>
<organism evidence="3 4">
    <name type="scientific">Methanolobus halotolerans</name>
    <dbReference type="NCBI Taxonomy" id="2052935"/>
    <lineage>
        <taxon>Archaea</taxon>
        <taxon>Methanobacteriati</taxon>
        <taxon>Methanobacteriota</taxon>
        <taxon>Stenosarchaea group</taxon>
        <taxon>Methanomicrobia</taxon>
        <taxon>Methanosarcinales</taxon>
        <taxon>Methanosarcinaceae</taxon>
        <taxon>Methanolobus</taxon>
    </lineage>
</organism>